<dbReference type="PANTHER" id="PTHR46268:SF6">
    <property type="entry name" value="UNIVERSAL STRESS PROTEIN UP12"/>
    <property type="match status" value="1"/>
</dbReference>
<evidence type="ECO:0000259" key="2">
    <source>
        <dbReference type="Pfam" id="PF00582"/>
    </source>
</evidence>
<dbReference type="Proteomes" id="UP000317593">
    <property type="component" value="Unassembled WGS sequence"/>
</dbReference>
<dbReference type="RefSeq" id="WP_142714047.1">
    <property type="nucleotide sequence ID" value="NZ_FXTH01000006.1"/>
</dbReference>
<reference evidence="3 4" key="1">
    <citation type="submission" date="2017-05" db="EMBL/GenBank/DDBJ databases">
        <authorList>
            <person name="Varghese N."/>
            <person name="Submissions S."/>
        </authorList>
    </citation>
    <scope>NUCLEOTIDE SEQUENCE [LARGE SCALE GENOMIC DNA]</scope>
    <source>
        <strain evidence="3 4">DSM 21194</strain>
    </source>
</reference>
<keyword evidence="4" id="KW-1185">Reference proteome</keyword>
<evidence type="ECO:0000313" key="4">
    <source>
        <dbReference type="Proteomes" id="UP000317593"/>
    </source>
</evidence>
<dbReference type="CDD" id="cd00293">
    <property type="entry name" value="USP-like"/>
    <property type="match status" value="1"/>
</dbReference>
<dbReference type="EMBL" id="FXTH01000006">
    <property type="protein sequence ID" value="SMO58461.1"/>
    <property type="molecule type" value="Genomic_DNA"/>
</dbReference>
<gene>
    <name evidence="3" type="ORF">SAMN06265218_10644</name>
</gene>
<proteinExistence type="inferred from homology"/>
<evidence type="ECO:0000313" key="3">
    <source>
        <dbReference type="EMBL" id="SMO58461.1"/>
    </source>
</evidence>
<dbReference type="Pfam" id="PF00582">
    <property type="entry name" value="Usp"/>
    <property type="match status" value="1"/>
</dbReference>
<dbReference type="InterPro" id="IPR006015">
    <property type="entry name" value="Universal_stress_UspA"/>
</dbReference>
<protein>
    <submittedName>
        <fullName evidence="3">Nucleotide-binding universal stress protein, UspA family</fullName>
    </submittedName>
</protein>
<dbReference type="OrthoDB" id="9788959at2"/>
<dbReference type="PRINTS" id="PR01438">
    <property type="entry name" value="UNVRSLSTRESS"/>
</dbReference>
<dbReference type="Gene3D" id="3.40.50.12370">
    <property type="match status" value="1"/>
</dbReference>
<accession>A0A521CI95</accession>
<dbReference type="SUPFAM" id="SSF52402">
    <property type="entry name" value="Adenine nucleotide alpha hydrolases-like"/>
    <property type="match status" value="2"/>
</dbReference>
<dbReference type="PANTHER" id="PTHR46268">
    <property type="entry name" value="STRESS RESPONSE PROTEIN NHAX"/>
    <property type="match status" value="1"/>
</dbReference>
<comment type="similarity">
    <text evidence="1">Belongs to the universal stress protein A family.</text>
</comment>
<feature type="domain" description="UspA" evidence="2">
    <location>
        <begin position="3"/>
        <end position="124"/>
    </location>
</feature>
<dbReference type="InterPro" id="IPR006016">
    <property type="entry name" value="UspA"/>
</dbReference>
<organism evidence="3 4">
    <name type="scientific">Fodinibius sediminis</name>
    <dbReference type="NCBI Taxonomy" id="1214077"/>
    <lineage>
        <taxon>Bacteria</taxon>
        <taxon>Pseudomonadati</taxon>
        <taxon>Balneolota</taxon>
        <taxon>Balneolia</taxon>
        <taxon>Balneolales</taxon>
        <taxon>Balneolaceae</taxon>
        <taxon>Fodinibius</taxon>
    </lineage>
</organism>
<sequence>MEIKNILAPTDFSDCSKRAVSYAIEMALNLKARLYLMHSMQSTFSLSSERLLERLINDDRFQKVDAQTLTEFGDPSASILRQAKEIEADLIVIGSKGSSGGRKFLGSTTTEVISKSGVPVLAIPQKSTYSGFEDIVFMTDFNEGDLSALKEISGWARHFNANLHVLHLFTDDSLEELIKFRGFREVALEGVNYEKLSFERVFNASFKKGIVDYMATHEAQLIVLTRYKKTFYEKMMQTDHARKIEFESIIPFLSLAGERYAEEEQEDRTIKQ</sequence>
<name>A0A521CI95_9BACT</name>
<evidence type="ECO:0000256" key="1">
    <source>
        <dbReference type="ARBA" id="ARBA00008791"/>
    </source>
</evidence>
<dbReference type="AlphaFoldDB" id="A0A521CI95"/>